<accession>C0P0H8</accession>
<dbReference type="Proteomes" id="UP000001631">
    <property type="component" value="Unassembled WGS sequence"/>
</dbReference>
<protein>
    <submittedName>
        <fullName evidence="1">Uncharacterized protein</fullName>
    </submittedName>
</protein>
<proteinExistence type="predicted"/>
<reference evidence="1" key="1">
    <citation type="submission" date="2009-02" db="EMBL/GenBank/DDBJ databases">
        <title>The Genome Sequence of Ajellomyces capsulatus strain G186AR.</title>
        <authorList>
            <consortium name="The Broad Institute Genome Sequencing Platform"/>
            <person name="Champion M."/>
            <person name="Cuomo C."/>
            <person name="Ma L.-J."/>
            <person name="Henn M.R."/>
            <person name="Sil A."/>
            <person name="Goldman B."/>
            <person name="Young S.K."/>
            <person name="Kodira C.D."/>
            <person name="Zeng Q."/>
            <person name="Koehrsen M."/>
            <person name="Alvarado L."/>
            <person name="Berlin A."/>
            <person name="Borenstein D."/>
            <person name="Chen Z."/>
            <person name="Engels R."/>
            <person name="Freedman E."/>
            <person name="Gellesch M."/>
            <person name="Goldberg J."/>
            <person name="Griggs A."/>
            <person name="Gujja S."/>
            <person name="Heiman D."/>
            <person name="Hepburn T."/>
            <person name="Howarth C."/>
            <person name="Jen D."/>
            <person name="Larson L."/>
            <person name="Lewis B."/>
            <person name="Mehta T."/>
            <person name="Park D."/>
            <person name="Pearson M."/>
            <person name="Roberts A."/>
            <person name="Saif S."/>
            <person name="Shea T."/>
            <person name="Shenoy N."/>
            <person name="Sisk P."/>
            <person name="Stolte C."/>
            <person name="Sykes S."/>
            <person name="Walk T."/>
            <person name="White J."/>
            <person name="Yandava C."/>
            <person name="Klein B."/>
            <person name="McEwen J.G."/>
            <person name="Puccia R."/>
            <person name="Goldman G.H."/>
            <person name="Felipe M.S."/>
            <person name="Nino-Vega G."/>
            <person name="San-Blas G."/>
            <person name="Taylor J."/>
            <person name="Mendoza L."/>
            <person name="Galagan J."/>
            <person name="Nusbaum C."/>
            <person name="Birren B."/>
        </authorList>
    </citation>
    <scope>NUCLEOTIDE SEQUENCE</scope>
    <source>
        <strain evidence="1">G186AR</strain>
    </source>
</reference>
<sequence length="122" mass="13440">MKENGKVSREEIYPSYHASIGNKKAIPDFNLAVSYPHSLAFSPTRLGHYCYINRSGLGPEWIGGGCSSRSLGPRRKRASASTRLNFCLEGKEGQRKQLGAGLDYSLAGANQELYQVIDCAWN</sequence>
<dbReference type="AlphaFoldDB" id="C0P0H8"/>
<gene>
    <name evidence="1" type="ORF">HCBG_08908</name>
</gene>
<keyword evidence="2" id="KW-1185">Reference proteome</keyword>
<organism evidence="1 2">
    <name type="scientific">Ajellomyces capsulatus (strain G186AR / H82 / ATCC MYA-2454 / RMSCC 2432)</name>
    <name type="common">Darling's disease fungus</name>
    <name type="synonym">Histoplasma capsulatum</name>
    <dbReference type="NCBI Taxonomy" id="447093"/>
    <lineage>
        <taxon>Eukaryota</taxon>
        <taxon>Fungi</taxon>
        <taxon>Dikarya</taxon>
        <taxon>Ascomycota</taxon>
        <taxon>Pezizomycotina</taxon>
        <taxon>Eurotiomycetes</taxon>
        <taxon>Eurotiomycetidae</taxon>
        <taxon>Onygenales</taxon>
        <taxon>Ajellomycetaceae</taxon>
        <taxon>Histoplasma</taxon>
    </lineage>
</organism>
<dbReference type="EMBL" id="GG663381">
    <property type="protein sequence ID" value="EEH02798.1"/>
    <property type="molecule type" value="Genomic_DNA"/>
</dbReference>
<evidence type="ECO:0000313" key="2">
    <source>
        <dbReference type="Proteomes" id="UP000001631"/>
    </source>
</evidence>
<dbReference type="GeneID" id="69041924"/>
<dbReference type="InParanoid" id="C0P0H8"/>
<dbReference type="RefSeq" id="XP_045283279.1">
    <property type="nucleotide sequence ID" value="XM_045435957.1"/>
</dbReference>
<name>C0P0H8_AJECG</name>
<evidence type="ECO:0000313" key="1">
    <source>
        <dbReference type="EMBL" id="EEH02798.1"/>
    </source>
</evidence>
<dbReference type="HOGENOM" id="CLU_2026044_0_0_1"/>